<dbReference type="EMBL" id="ASPP01033058">
    <property type="protein sequence ID" value="ETO03526.1"/>
    <property type="molecule type" value="Genomic_DNA"/>
</dbReference>
<dbReference type="Proteomes" id="UP000023152">
    <property type="component" value="Unassembled WGS sequence"/>
</dbReference>
<evidence type="ECO:0000313" key="1">
    <source>
        <dbReference type="EMBL" id="ETO03526.1"/>
    </source>
</evidence>
<sequence>LQLGNPNKSSLEFNVSIQYYNDIDIIETHAKWACLILNHTWHFRTLLFDDRDDLSNCVSVNEGKNIKMSLSNINFQLFEFNSFHVIWKDNDNRTHKKPLNPYSITFKQGIQHVQHNLQMRNHFIDGRDEFILFKCKFDKCKPEISSKISKTNYADVLLHDIYKYLPHYPIIQVYWEIDYCFMVPYKRTIGIERNKLPKNVPFQDISLNQKTKFNPLLYECDIHKIKTIEDTINVKLTRNNDLQKLLHEVIKNDCLNDLISRPSAFHKKIKGQINYNEKDESGELVLNELILTILNELKILYHDDIHKKMGYPLQLWHICAILLYCGKSCNEKFNIIIGLIWIFI</sequence>
<organism evidence="1 2">
    <name type="scientific">Reticulomyxa filosa</name>
    <dbReference type="NCBI Taxonomy" id="46433"/>
    <lineage>
        <taxon>Eukaryota</taxon>
        <taxon>Sar</taxon>
        <taxon>Rhizaria</taxon>
        <taxon>Retaria</taxon>
        <taxon>Foraminifera</taxon>
        <taxon>Monothalamids</taxon>
        <taxon>Reticulomyxidae</taxon>
        <taxon>Reticulomyxa</taxon>
    </lineage>
</organism>
<evidence type="ECO:0000313" key="2">
    <source>
        <dbReference type="Proteomes" id="UP000023152"/>
    </source>
</evidence>
<keyword evidence="2" id="KW-1185">Reference proteome</keyword>
<dbReference type="OrthoDB" id="6257037at2759"/>
<accession>X6LQ66</accession>
<dbReference type="AlphaFoldDB" id="X6LQ66"/>
<gene>
    <name evidence="1" type="ORF">RFI_33879</name>
</gene>
<name>X6LQ66_RETFI</name>
<reference evidence="1 2" key="1">
    <citation type="journal article" date="2013" name="Curr. Biol.">
        <title>The Genome of the Foraminiferan Reticulomyxa filosa.</title>
        <authorList>
            <person name="Glockner G."/>
            <person name="Hulsmann N."/>
            <person name="Schleicher M."/>
            <person name="Noegel A.A."/>
            <person name="Eichinger L."/>
            <person name="Gallinger C."/>
            <person name="Pawlowski J."/>
            <person name="Sierra R."/>
            <person name="Euteneuer U."/>
            <person name="Pillet L."/>
            <person name="Moustafa A."/>
            <person name="Platzer M."/>
            <person name="Groth M."/>
            <person name="Szafranski K."/>
            <person name="Schliwa M."/>
        </authorList>
    </citation>
    <scope>NUCLEOTIDE SEQUENCE [LARGE SCALE GENOMIC DNA]</scope>
</reference>
<protein>
    <submittedName>
        <fullName evidence="1">Uncharacterized protein</fullName>
    </submittedName>
</protein>
<proteinExistence type="predicted"/>
<comment type="caution">
    <text evidence="1">The sequence shown here is derived from an EMBL/GenBank/DDBJ whole genome shotgun (WGS) entry which is preliminary data.</text>
</comment>
<feature type="non-terminal residue" evidence="1">
    <location>
        <position position="1"/>
    </location>
</feature>